<name>A0A7S4K2J5_9STRA</name>
<accession>A0A7S4K2J5</accession>
<reference evidence="1" key="1">
    <citation type="submission" date="2021-01" db="EMBL/GenBank/DDBJ databases">
        <authorList>
            <person name="Corre E."/>
            <person name="Pelletier E."/>
            <person name="Niang G."/>
            <person name="Scheremetjew M."/>
            <person name="Finn R."/>
            <person name="Kale V."/>
            <person name="Holt S."/>
            <person name="Cochrane G."/>
            <person name="Meng A."/>
            <person name="Brown T."/>
            <person name="Cohen L."/>
        </authorList>
    </citation>
    <scope>NUCLEOTIDE SEQUENCE</scope>
    <source>
        <strain evidence="1">Isolate 1302-5</strain>
    </source>
</reference>
<evidence type="ECO:0000313" key="1">
    <source>
        <dbReference type="EMBL" id="CAE2282019.1"/>
    </source>
</evidence>
<protein>
    <submittedName>
        <fullName evidence="1">Uncharacterized protein</fullName>
    </submittedName>
</protein>
<gene>
    <name evidence="1" type="ORF">OAUR00152_LOCUS38167</name>
</gene>
<sequence length="240" mass="26414">MRGSLLPSKADNDGLVAALETDAFQFTDIGTWVEDIKKYPRSFPTQLASIPDMFRDLHGAYVWGEEYCLPCQTLKDLNLQKEVFGSLVRNLDLAFDELLVRAKNETLESEVCTFTCGACDEDPTQEGCTCPEPDIAACAGAGDEDLMEVTVESVKVELEKDWMIMYHPQNLRLQTSGLGGPYDGKAYSGDGSSVTMTVSSTFTRQKGDTVNVEVYDENLGIKNVLAALIISWNGWGLGRK</sequence>
<organism evidence="1">
    <name type="scientific">Odontella aurita</name>
    <dbReference type="NCBI Taxonomy" id="265563"/>
    <lineage>
        <taxon>Eukaryota</taxon>
        <taxon>Sar</taxon>
        <taxon>Stramenopiles</taxon>
        <taxon>Ochrophyta</taxon>
        <taxon>Bacillariophyta</taxon>
        <taxon>Mediophyceae</taxon>
        <taxon>Biddulphiophycidae</taxon>
        <taxon>Eupodiscales</taxon>
        <taxon>Odontellaceae</taxon>
        <taxon>Odontella</taxon>
    </lineage>
</organism>
<proteinExistence type="predicted"/>
<dbReference type="AlphaFoldDB" id="A0A7S4K2J5"/>
<dbReference type="EMBL" id="HBKQ01055710">
    <property type="protein sequence ID" value="CAE2282019.1"/>
    <property type="molecule type" value="Transcribed_RNA"/>
</dbReference>